<dbReference type="GO" id="GO:0010945">
    <property type="term" value="F:coenzyme A diphosphatase activity"/>
    <property type="evidence" value="ECO:0007669"/>
    <property type="project" value="InterPro"/>
</dbReference>
<evidence type="ECO:0000259" key="3">
    <source>
        <dbReference type="PROSITE" id="PS51462"/>
    </source>
</evidence>
<evidence type="ECO:0000313" key="4">
    <source>
        <dbReference type="EMBL" id="CAK83778.1"/>
    </source>
</evidence>
<dbReference type="KEGG" id="ptm:GSPATT00018095001"/>
<dbReference type="GeneID" id="5036960"/>
<keyword evidence="2" id="KW-1133">Transmembrane helix</keyword>
<dbReference type="SUPFAM" id="SSF55811">
    <property type="entry name" value="Nudix"/>
    <property type="match status" value="1"/>
</dbReference>
<keyword evidence="1" id="KW-0378">Hydrolase</keyword>
<dbReference type="Gene3D" id="3.90.79.10">
    <property type="entry name" value="Nucleoside Triphosphate Pyrophosphohydrolase"/>
    <property type="match status" value="1"/>
</dbReference>
<evidence type="ECO:0000256" key="2">
    <source>
        <dbReference type="SAM" id="Phobius"/>
    </source>
</evidence>
<dbReference type="PROSITE" id="PS00893">
    <property type="entry name" value="NUDIX_BOX"/>
    <property type="match status" value="1"/>
</dbReference>
<dbReference type="AlphaFoldDB" id="A0DL61"/>
<feature type="transmembrane region" description="Helical" evidence="2">
    <location>
        <begin position="266"/>
        <end position="283"/>
    </location>
</feature>
<dbReference type="PANTHER" id="PTHR12992:SF44">
    <property type="entry name" value="NUDIX HYDROLASE DOMAIN-CONTAINING PROTEIN"/>
    <property type="match status" value="1"/>
</dbReference>
<reference evidence="4 5" key="1">
    <citation type="journal article" date="2006" name="Nature">
        <title>Global trends of whole-genome duplications revealed by the ciliate Paramecium tetraurelia.</title>
        <authorList>
            <consortium name="Genoscope"/>
            <person name="Aury J.-M."/>
            <person name="Jaillon O."/>
            <person name="Duret L."/>
            <person name="Noel B."/>
            <person name="Jubin C."/>
            <person name="Porcel B.M."/>
            <person name="Segurens B."/>
            <person name="Daubin V."/>
            <person name="Anthouard V."/>
            <person name="Aiach N."/>
            <person name="Arnaiz O."/>
            <person name="Billaut A."/>
            <person name="Beisson J."/>
            <person name="Blanc I."/>
            <person name="Bouhouche K."/>
            <person name="Camara F."/>
            <person name="Duharcourt S."/>
            <person name="Guigo R."/>
            <person name="Gogendeau D."/>
            <person name="Katinka M."/>
            <person name="Keller A.-M."/>
            <person name="Kissmehl R."/>
            <person name="Klotz C."/>
            <person name="Koll F."/>
            <person name="Le Moue A."/>
            <person name="Lepere C."/>
            <person name="Malinsky S."/>
            <person name="Nowacki M."/>
            <person name="Nowak J.K."/>
            <person name="Plattner H."/>
            <person name="Poulain J."/>
            <person name="Ruiz F."/>
            <person name="Serrano V."/>
            <person name="Zagulski M."/>
            <person name="Dessen P."/>
            <person name="Betermier M."/>
            <person name="Weissenbach J."/>
            <person name="Scarpelli C."/>
            <person name="Schachter V."/>
            <person name="Sperling L."/>
            <person name="Meyer E."/>
            <person name="Cohen J."/>
            <person name="Wincker P."/>
        </authorList>
    </citation>
    <scope>NUCLEOTIDE SEQUENCE [LARGE SCALE GENOMIC DNA]</scope>
    <source>
        <strain evidence="4 5">Stock d4-2</strain>
    </source>
</reference>
<dbReference type="InterPro" id="IPR045121">
    <property type="entry name" value="CoAse"/>
</dbReference>
<feature type="domain" description="Nudix hydrolase" evidence="3">
    <location>
        <begin position="33"/>
        <end position="186"/>
    </location>
</feature>
<gene>
    <name evidence="4" type="ORF">GSPATT00018095001</name>
</gene>
<dbReference type="Pfam" id="PF00293">
    <property type="entry name" value="NUDIX"/>
    <property type="match status" value="1"/>
</dbReference>
<dbReference type="RefSeq" id="XP_001451175.1">
    <property type="nucleotide sequence ID" value="XM_001451138.1"/>
</dbReference>
<sequence length="284" mass="33210">MLNLIPPSQYKPYTNTQTTAQSAVCILLRGQFKPQQGYSQLNINNPQSTKFQEQKDIEILYIQRQNSKRDQYSGEIAFPGGKCDNDETDLQAAIREVHEEVGINLNGLECYYVCRLSKNAYMKKLKNNKSLYCSAFVIAINDPEKTTDHMRLSENEVQQAKWVKLSYFDDPQYKTKKSQHYFGPRSIAKYFKQAETAALDIGFDEVLYGFTFFLTISFLYLIQKHQKVWEHAHIAKFTFTGPMKYALEYGAMIAYKRERIGLFEKWNWPIYTYLIPMLILMILI</sequence>
<dbReference type="PANTHER" id="PTHR12992">
    <property type="entry name" value="NUDIX HYDROLASE"/>
    <property type="match status" value="1"/>
</dbReference>
<evidence type="ECO:0000256" key="1">
    <source>
        <dbReference type="ARBA" id="ARBA00022801"/>
    </source>
</evidence>
<evidence type="ECO:0000313" key="5">
    <source>
        <dbReference type="Proteomes" id="UP000000600"/>
    </source>
</evidence>
<dbReference type="InterPro" id="IPR000086">
    <property type="entry name" value="NUDIX_hydrolase_dom"/>
</dbReference>
<dbReference type="CDD" id="cd03426">
    <property type="entry name" value="NUDIX_CoAse_Nudt7"/>
    <property type="match status" value="1"/>
</dbReference>
<keyword evidence="2" id="KW-0472">Membrane</keyword>
<dbReference type="OMA" id="HYFGPRS"/>
<keyword evidence="5" id="KW-1185">Reference proteome</keyword>
<dbReference type="InterPro" id="IPR015797">
    <property type="entry name" value="NUDIX_hydrolase-like_dom_sf"/>
</dbReference>
<feature type="transmembrane region" description="Helical" evidence="2">
    <location>
        <begin position="206"/>
        <end position="222"/>
    </location>
</feature>
<dbReference type="Proteomes" id="UP000000600">
    <property type="component" value="Unassembled WGS sequence"/>
</dbReference>
<accession>A0DL61</accession>
<name>A0DL61_PARTE</name>
<organism evidence="4 5">
    <name type="scientific">Paramecium tetraurelia</name>
    <dbReference type="NCBI Taxonomy" id="5888"/>
    <lineage>
        <taxon>Eukaryota</taxon>
        <taxon>Sar</taxon>
        <taxon>Alveolata</taxon>
        <taxon>Ciliophora</taxon>
        <taxon>Intramacronucleata</taxon>
        <taxon>Oligohymenophorea</taxon>
        <taxon>Peniculida</taxon>
        <taxon>Parameciidae</taxon>
        <taxon>Paramecium</taxon>
    </lineage>
</organism>
<dbReference type="PROSITE" id="PS51462">
    <property type="entry name" value="NUDIX"/>
    <property type="match status" value="1"/>
</dbReference>
<dbReference type="InParanoid" id="A0DL61"/>
<dbReference type="OrthoDB" id="77989at2759"/>
<dbReference type="eggNOG" id="KOG3069">
    <property type="taxonomic scope" value="Eukaryota"/>
</dbReference>
<dbReference type="HOGENOM" id="CLU_957964_0_0_1"/>
<proteinExistence type="predicted"/>
<protein>
    <recommendedName>
        <fullName evidence="3">Nudix hydrolase domain-containing protein</fullName>
    </recommendedName>
</protein>
<dbReference type="STRING" id="5888.A0DL61"/>
<dbReference type="InterPro" id="IPR020084">
    <property type="entry name" value="NUDIX_hydrolase_CS"/>
</dbReference>
<keyword evidence="2" id="KW-0812">Transmembrane</keyword>
<dbReference type="EMBL" id="CT868485">
    <property type="protein sequence ID" value="CAK83778.1"/>
    <property type="molecule type" value="Genomic_DNA"/>
</dbReference>